<name>A0A382C6I6_9ZZZZ</name>
<dbReference type="Gene3D" id="3.40.720.10">
    <property type="entry name" value="Alkaline Phosphatase, subunit A"/>
    <property type="match status" value="1"/>
</dbReference>
<sequence>MRPDLLTRFDNLYTGGFRWLMDHGIWFTNTHHEHSYTATGPGHTAIGFGQYPGKVGVIGNSYYDRDLKKNVNCVEDPNAKVVGSSKGKARSFARYNTFGLGDWMKTEYPSSKVISIGGKDRAACLLGGKQPNLPLYYNRAGKFISSDHYVDELPDWATLFNQNLNAGSYKDSVWVKSLSDNLYLEYAREDHYLGEVDGYLMDE</sequence>
<dbReference type="AlphaFoldDB" id="A0A382C6I6"/>
<reference evidence="1" key="1">
    <citation type="submission" date="2018-05" db="EMBL/GenBank/DDBJ databases">
        <authorList>
            <person name="Lanie J.A."/>
            <person name="Ng W.-L."/>
            <person name="Kazmierczak K.M."/>
            <person name="Andrzejewski T.M."/>
            <person name="Davidsen T.M."/>
            <person name="Wayne K.J."/>
            <person name="Tettelin H."/>
            <person name="Glass J.I."/>
            <person name="Rusch D."/>
            <person name="Podicherti R."/>
            <person name="Tsui H.-C.T."/>
            <person name="Winkler M.E."/>
        </authorList>
    </citation>
    <scope>NUCLEOTIDE SEQUENCE</scope>
</reference>
<organism evidence="1">
    <name type="scientific">marine metagenome</name>
    <dbReference type="NCBI Taxonomy" id="408172"/>
    <lineage>
        <taxon>unclassified sequences</taxon>
        <taxon>metagenomes</taxon>
        <taxon>ecological metagenomes</taxon>
    </lineage>
</organism>
<evidence type="ECO:0008006" key="2">
    <source>
        <dbReference type="Google" id="ProtNLM"/>
    </source>
</evidence>
<dbReference type="EMBL" id="UINC01033028">
    <property type="protein sequence ID" value="SVB21650.1"/>
    <property type="molecule type" value="Genomic_DNA"/>
</dbReference>
<feature type="non-terminal residue" evidence="1">
    <location>
        <position position="203"/>
    </location>
</feature>
<evidence type="ECO:0000313" key="1">
    <source>
        <dbReference type="EMBL" id="SVB21650.1"/>
    </source>
</evidence>
<protein>
    <recommendedName>
        <fullName evidence="2">Alkaline phosphatase</fullName>
    </recommendedName>
</protein>
<accession>A0A382C6I6</accession>
<dbReference type="Pfam" id="PF01663">
    <property type="entry name" value="Phosphodiest"/>
    <property type="match status" value="1"/>
</dbReference>
<proteinExistence type="predicted"/>
<dbReference type="InterPro" id="IPR002591">
    <property type="entry name" value="Phosphodiest/P_Trfase"/>
</dbReference>
<dbReference type="SUPFAM" id="SSF53649">
    <property type="entry name" value="Alkaline phosphatase-like"/>
    <property type="match status" value="1"/>
</dbReference>
<gene>
    <name evidence="1" type="ORF">METZ01_LOCUS174504</name>
</gene>
<dbReference type="InterPro" id="IPR017850">
    <property type="entry name" value="Alkaline_phosphatase_core_sf"/>
</dbReference>